<gene>
    <name evidence="8" type="ORF">JD292_03485</name>
</gene>
<dbReference type="AlphaFoldDB" id="A0A934UXB5"/>
<evidence type="ECO:0000256" key="2">
    <source>
        <dbReference type="ARBA" id="ARBA00006679"/>
    </source>
</evidence>
<proteinExistence type="inferred from homology"/>
<dbReference type="PANTHER" id="PTHR33452">
    <property type="entry name" value="OXIDOREDUCTASE CATD-RELATED"/>
    <property type="match status" value="1"/>
</dbReference>
<evidence type="ECO:0000256" key="7">
    <source>
        <dbReference type="SAM" id="Phobius"/>
    </source>
</evidence>
<evidence type="ECO:0000256" key="4">
    <source>
        <dbReference type="ARBA" id="ARBA00022692"/>
    </source>
</evidence>
<dbReference type="PANTHER" id="PTHR33452:SF1">
    <property type="entry name" value="INNER MEMBRANE PROTEIN YPHA-RELATED"/>
    <property type="match status" value="1"/>
</dbReference>
<comment type="caution">
    <text evidence="8">The sequence shown here is derived from an EMBL/GenBank/DDBJ whole genome shotgun (WGS) entry which is preliminary data.</text>
</comment>
<dbReference type="InterPro" id="IPR051907">
    <property type="entry name" value="DoxX-like_oxidoreductase"/>
</dbReference>
<sequence>MTNETHPTTRISLGLLILRVAAGVIFAAHGGQKLFEFTIPGTTASFEDMGVPAAGLIAPAIAILEFVGGILLALGGLTRIVALLLTLDMLGAIVTVHAPLGFWVQSGGIEFVALLGAAALALAAAGAGRISLDHLLLRKALPDILVG</sequence>
<evidence type="ECO:0000256" key="3">
    <source>
        <dbReference type="ARBA" id="ARBA00022475"/>
    </source>
</evidence>
<dbReference type="RefSeq" id="WP_200131329.1">
    <property type="nucleotide sequence ID" value="NZ_JAEHOI010000002.1"/>
</dbReference>
<feature type="transmembrane region" description="Helical" evidence="7">
    <location>
        <begin position="12"/>
        <end position="31"/>
    </location>
</feature>
<feature type="transmembrane region" description="Helical" evidence="7">
    <location>
        <begin position="111"/>
        <end position="132"/>
    </location>
</feature>
<keyword evidence="4 7" id="KW-0812">Transmembrane</keyword>
<evidence type="ECO:0000313" key="9">
    <source>
        <dbReference type="Proteomes" id="UP000618733"/>
    </source>
</evidence>
<organism evidence="8 9">
    <name type="scientific">Leucobacter edaphi</name>
    <dbReference type="NCBI Taxonomy" id="2796472"/>
    <lineage>
        <taxon>Bacteria</taxon>
        <taxon>Bacillati</taxon>
        <taxon>Actinomycetota</taxon>
        <taxon>Actinomycetes</taxon>
        <taxon>Micrococcales</taxon>
        <taxon>Microbacteriaceae</taxon>
        <taxon>Leucobacter</taxon>
    </lineage>
</organism>
<keyword evidence="3" id="KW-1003">Cell membrane</keyword>
<reference evidence="8" key="1">
    <citation type="submission" date="2020-12" db="EMBL/GenBank/DDBJ databases">
        <title>Leucobacter sp. CAS2, isolated from Chromium sludge.</title>
        <authorList>
            <person name="Xu Z."/>
        </authorList>
    </citation>
    <scope>NUCLEOTIDE SEQUENCE</scope>
    <source>
        <strain evidence="8">CSA2</strain>
    </source>
</reference>
<evidence type="ECO:0000313" key="8">
    <source>
        <dbReference type="EMBL" id="MBK0421143.1"/>
    </source>
</evidence>
<comment type="subcellular location">
    <subcellularLocation>
        <location evidence="1">Cell membrane</location>
        <topology evidence="1">Multi-pass membrane protein</topology>
    </subcellularLocation>
</comment>
<accession>A0A934UXB5</accession>
<evidence type="ECO:0000256" key="5">
    <source>
        <dbReference type="ARBA" id="ARBA00022989"/>
    </source>
</evidence>
<dbReference type="Proteomes" id="UP000618733">
    <property type="component" value="Unassembled WGS sequence"/>
</dbReference>
<keyword evidence="9" id="KW-1185">Reference proteome</keyword>
<keyword evidence="6 7" id="KW-0472">Membrane</keyword>
<feature type="transmembrane region" description="Helical" evidence="7">
    <location>
        <begin position="81"/>
        <end position="105"/>
    </location>
</feature>
<name>A0A934UXB5_9MICO</name>
<dbReference type="GO" id="GO:0005886">
    <property type="term" value="C:plasma membrane"/>
    <property type="evidence" value="ECO:0007669"/>
    <property type="project" value="UniProtKB-SubCell"/>
</dbReference>
<protein>
    <submittedName>
        <fullName evidence="8">DoxX family protein</fullName>
    </submittedName>
</protein>
<evidence type="ECO:0000256" key="1">
    <source>
        <dbReference type="ARBA" id="ARBA00004651"/>
    </source>
</evidence>
<dbReference type="Pfam" id="PF07681">
    <property type="entry name" value="DoxX"/>
    <property type="match status" value="1"/>
</dbReference>
<evidence type="ECO:0000256" key="6">
    <source>
        <dbReference type="ARBA" id="ARBA00023136"/>
    </source>
</evidence>
<feature type="transmembrane region" description="Helical" evidence="7">
    <location>
        <begin position="51"/>
        <end position="74"/>
    </location>
</feature>
<keyword evidence="5 7" id="KW-1133">Transmembrane helix</keyword>
<comment type="similarity">
    <text evidence="2">Belongs to the DoxX family.</text>
</comment>
<dbReference type="InterPro" id="IPR032808">
    <property type="entry name" value="DoxX"/>
</dbReference>
<dbReference type="EMBL" id="JAEHOI010000002">
    <property type="protein sequence ID" value="MBK0421143.1"/>
    <property type="molecule type" value="Genomic_DNA"/>
</dbReference>